<keyword evidence="18" id="KW-1185">Reference proteome</keyword>
<dbReference type="SUPFAM" id="SSF47384">
    <property type="entry name" value="Homodimeric domain of signal transducing histidine kinase"/>
    <property type="match status" value="1"/>
</dbReference>
<keyword evidence="5" id="KW-0597">Phosphoprotein</keyword>
<dbReference type="Gene3D" id="3.30.565.10">
    <property type="entry name" value="Histidine kinase-like ATPase, C-terminal domain"/>
    <property type="match status" value="1"/>
</dbReference>
<evidence type="ECO:0000256" key="14">
    <source>
        <dbReference type="RuleBase" id="RU364088"/>
    </source>
</evidence>
<keyword evidence="9 14" id="KW-0418">Kinase</keyword>
<dbReference type="EMBL" id="JAAXYH010000004">
    <property type="protein sequence ID" value="NMH65002.1"/>
    <property type="molecule type" value="Genomic_DNA"/>
</dbReference>
<dbReference type="PANTHER" id="PTHR45436:SF15">
    <property type="entry name" value="SENSOR HISTIDINE KINASE CUSS"/>
    <property type="match status" value="1"/>
</dbReference>
<dbReference type="SUPFAM" id="SSF55874">
    <property type="entry name" value="ATPase domain of HSP90 chaperone/DNA topoisomerase II/histidine kinase"/>
    <property type="match status" value="1"/>
</dbReference>
<sequence>MLSLKLPPGRSRLSLAGRVMLLVGLTLALSFLLLGTVIDHLMRQHFARQDASELAVVAESVRSILAQQPPEAELARLQAALQRAVVGHHGVYFALYSRTDQLLYLAQGPDLGPLLHTRVQSRLDPELLQPWQAQGHSYRGIALSSTLSDGQEVKLLLAGKMDFHLQFIAKFRQTLWLIMACAWLLTMISAWLAITWGHRPLLLLSRQIRSISADRLDIRLQPERVPAELKELVVAFNAMITQVESGFRRLTHFSADIAHELRTPLTNLATQAQVALSQSRSNDEYREILYSGLEEYERLTKMVGDMLWLAKTDNGLIVPNLTRLTLQTEILALFDYFEPWAEEAGVRLTLAGQASLQGDRDMLRRALSNLLANAIKYSQAHTKISVTLEQGPALVGIRITNQGAPLTQAQLARLFDRFYRADPARPGSGDSSGLGLAIVKSIIEVHKGSISVDSHLGLTSFSLSLPRG</sequence>
<dbReference type="FunFam" id="1.10.287.130:FF:000001">
    <property type="entry name" value="Two-component sensor histidine kinase"/>
    <property type="match status" value="1"/>
</dbReference>
<name>A0A972JL31_9GAMM</name>
<comment type="function">
    <text evidence="14">Member of a two-component regulatory system.</text>
</comment>
<evidence type="ECO:0000256" key="13">
    <source>
        <dbReference type="ARBA" id="ARBA00023136"/>
    </source>
</evidence>
<comment type="catalytic activity">
    <reaction evidence="1 14">
        <text>ATP + protein L-histidine = ADP + protein N-phospho-L-histidine.</text>
        <dbReference type="EC" id="2.7.13.3"/>
    </reaction>
</comment>
<keyword evidence="6 14" id="KW-0808">Transferase</keyword>
<feature type="domain" description="HAMP" evidence="16">
    <location>
        <begin position="195"/>
        <end position="248"/>
    </location>
</feature>
<dbReference type="InterPro" id="IPR006290">
    <property type="entry name" value="CztS_silS_copS"/>
</dbReference>
<dbReference type="SMART" id="SM00388">
    <property type="entry name" value="HisKA"/>
    <property type="match status" value="1"/>
</dbReference>
<dbReference type="GO" id="GO:0000155">
    <property type="term" value="F:phosphorelay sensor kinase activity"/>
    <property type="evidence" value="ECO:0007669"/>
    <property type="project" value="InterPro"/>
</dbReference>
<dbReference type="SMART" id="SM00387">
    <property type="entry name" value="HATPase_c"/>
    <property type="match status" value="1"/>
</dbReference>
<evidence type="ECO:0000313" key="18">
    <source>
        <dbReference type="Proteomes" id="UP000737113"/>
    </source>
</evidence>
<evidence type="ECO:0000256" key="8">
    <source>
        <dbReference type="ARBA" id="ARBA00022741"/>
    </source>
</evidence>
<dbReference type="RefSeq" id="WP_169563697.1">
    <property type="nucleotide sequence ID" value="NZ_JAAXYH010000004.1"/>
</dbReference>
<keyword evidence="13 14" id="KW-0472">Membrane</keyword>
<feature type="domain" description="Histidine kinase" evidence="15">
    <location>
        <begin position="256"/>
        <end position="468"/>
    </location>
</feature>
<evidence type="ECO:0000259" key="16">
    <source>
        <dbReference type="PROSITE" id="PS50885"/>
    </source>
</evidence>
<dbReference type="InterPro" id="IPR004358">
    <property type="entry name" value="Sig_transdc_His_kin-like_C"/>
</dbReference>
<evidence type="ECO:0000256" key="10">
    <source>
        <dbReference type="ARBA" id="ARBA00022840"/>
    </source>
</evidence>
<feature type="transmembrane region" description="Helical" evidence="14">
    <location>
        <begin position="20"/>
        <end position="38"/>
    </location>
</feature>
<comment type="caution">
    <text evidence="17">The sequence shown here is derived from an EMBL/GenBank/DDBJ whole genome shotgun (WGS) entry which is preliminary data.</text>
</comment>
<dbReference type="InterPro" id="IPR003661">
    <property type="entry name" value="HisK_dim/P_dom"/>
</dbReference>
<evidence type="ECO:0000256" key="12">
    <source>
        <dbReference type="ARBA" id="ARBA00023012"/>
    </source>
</evidence>
<evidence type="ECO:0000256" key="1">
    <source>
        <dbReference type="ARBA" id="ARBA00000085"/>
    </source>
</evidence>
<evidence type="ECO:0000256" key="2">
    <source>
        <dbReference type="ARBA" id="ARBA00004429"/>
    </source>
</evidence>
<dbReference type="InterPro" id="IPR036097">
    <property type="entry name" value="HisK_dim/P_sf"/>
</dbReference>
<protein>
    <recommendedName>
        <fullName evidence="14">Sensor protein</fullName>
        <ecNumber evidence="14">2.7.13.3</ecNumber>
    </recommendedName>
</protein>
<dbReference type="Proteomes" id="UP000737113">
    <property type="component" value="Unassembled WGS sequence"/>
</dbReference>
<keyword evidence="10 14" id="KW-0067">ATP-binding</keyword>
<dbReference type="Pfam" id="PF00512">
    <property type="entry name" value="HisKA"/>
    <property type="match status" value="1"/>
</dbReference>
<dbReference type="Gene3D" id="1.10.287.130">
    <property type="match status" value="1"/>
</dbReference>
<evidence type="ECO:0000256" key="5">
    <source>
        <dbReference type="ARBA" id="ARBA00022553"/>
    </source>
</evidence>
<dbReference type="InterPro" id="IPR003660">
    <property type="entry name" value="HAMP_dom"/>
</dbReference>
<dbReference type="PANTHER" id="PTHR45436">
    <property type="entry name" value="SENSOR HISTIDINE KINASE YKOH"/>
    <property type="match status" value="1"/>
</dbReference>
<evidence type="ECO:0000256" key="4">
    <source>
        <dbReference type="ARBA" id="ARBA00022519"/>
    </source>
</evidence>
<dbReference type="AlphaFoldDB" id="A0A972JL31"/>
<keyword evidence="8 14" id="KW-0547">Nucleotide-binding</keyword>
<dbReference type="InterPro" id="IPR036890">
    <property type="entry name" value="HATPase_C_sf"/>
</dbReference>
<dbReference type="EC" id="2.7.13.3" evidence="14"/>
<evidence type="ECO:0000259" key="15">
    <source>
        <dbReference type="PROSITE" id="PS50109"/>
    </source>
</evidence>
<evidence type="ECO:0000256" key="9">
    <source>
        <dbReference type="ARBA" id="ARBA00022777"/>
    </source>
</evidence>
<proteinExistence type="predicted"/>
<evidence type="ECO:0000313" key="17">
    <source>
        <dbReference type="EMBL" id="NMH65002.1"/>
    </source>
</evidence>
<dbReference type="InterPro" id="IPR005467">
    <property type="entry name" value="His_kinase_dom"/>
</dbReference>
<evidence type="ECO:0000256" key="3">
    <source>
        <dbReference type="ARBA" id="ARBA00022475"/>
    </source>
</evidence>
<keyword evidence="11 14" id="KW-1133">Transmembrane helix</keyword>
<reference evidence="17" key="1">
    <citation type="submission" date="2020-04" db="EMBL/GenBank/DDBJ databases">
        <title>Description of Shewanella salipaludis sp. nov., isolated from a salt marsh.</title>
        <authorList>
            <person name="Park S."/>
            <person name="Yoon J.-H."/>
        </authorList>
    </citation>
    <scope>NUCLEOTIDE SEQUENCE</scope>
    <source>
        <strain evidence="17">SHSM-M6</strain>
    </source>
</reference>
<dbReference type="InterPro" id="IPR048590">
    <property type="entry name" value="CusS-like_sensor"/>
</dbReference>
<dbReference type="GO" id="GO:0005524">
    <property type="term" value="F:ATP binding"/>
    <property type="evidence" value="ECO:0007669"/>
    <property type="project" value="UniProtKB-KW"/>
</dbReference>
<keyword evidence="7 14" id="KW-0812">Transmembrane</keyword>
<dbReference type="Pfam" id="PF21085">
    <property type="entry name" value="CusS"/>
    <property type="match status" value="1"/>
</dbReference>
<dbReference type="CDD" id="cd00082">
    <property type="entry name" value="HisKA"/>
    <property type="match status" value="1"/>
</dbReference>
<dbReference type="PROSITE" id="PS50885">
    <property type="entry name" value="HAMP"/>
    <property type="match status" value="1"/>
</dbReference>
<dbReference type="PRINTS" id="PR00344">
    <property type="entry name" value="BCTRLSENSOR"/>
</dbReference>
<comment type="subcellular location">
    <subcellularLocation>
        <location evidence="2">Cell inner membrane</location>
        <topology evidence="2">Multi-pass membrane protein</topology>
    </subcellularLocation>
</comment>
<keyword evidence="4 14" id="KW-0997">Cell inner membrane</keyword>
<gene>
    <name evidence="17" type="ORF">HC757_07430</name>
</gene>
<keyword evidence="12 14" id="KW-0902">Two-component regulatory system</keyword>
<organism evidence="17 18">
    <name type="scientific">Shewanella salipaludis</name>
    <dbReference type="NCBI Taxonomy" id="2723052"/>
    <lineage>
        <taxon>Bacteria</taxon>
        <taxon>Pseudomonadati</taxon>
        <taxon>Pseudomonadota</taxon>
        <taxon>Gammaproteobacteria</taxon>
        <taxon>Alteromonadales</taxon>
        <taxon>Shewanellaceae</taxon>
        <taxon>Shewanella</taxon>
    </lineage>
</organism>
<feature type="transmembrane region" description="Helical" evidence="14">
    <location>
        <begin position="175"/>
        <end position="197"/>
    </location>
</feature>
<dbReference type="SMART" id="SM00304">
    <property type="entry name" value="HAMP"/>
    <property type="match status" value="1"/>
</dbReference>
<dbReference type="Gene3D" id="6.10.340.10">
    <property type="match status" value="1"/>
</dbReference>
<dbReference type="InterPro" id="IPR003594">
    <property type="entry name" value="HATPase_dom"/>
</dbReference>
<dbReference type="FunFam" id="3.30.565.10:FF:000006">
    <property type="entry name" value="Sensor histidine kinase WalK"/>
    <property type="match status" value="1"/>
</dbReference>
<accession>A0A972JL31</accession>
<evidence type="ECO:0000256" key="7">
    <source>
        <dbReference type="ARBA" id="ARBA00022692"/>
    </source>
</evidence>
<dbReference type="Pfam" id="PF02518">
    <property type="entry name" value="HATPase_c"/>
    <property type="match status" value="1"/>
</dbReference>
<evidence type="ECO:0000256" key="11">
    <source>
        <dbReference type="ARBA" id="ARBA00022989"/>
    </source>
</evidence>
<dbReference type="InterPro" id="IPR050428">
    <property type="entry name" value="TCS_sensor_his_kinase"/>
</dbReference>
<dbReference type="GO" id="GO:0005886">
    <property type="term" value="C:plasma membrane"/>
    <property type="evidence" value="ECO:0007669"/>
    <property type="project" value="UniProtKB-SubCell"/>
</dbReference>
<dbReference type="NCBIfam" id="TIGR01386">
    <property type="entry name" value="cztS_silS_copS"/>
    <property type="match status" value="1"/>
</dbReference>
<keyword evidence="3 14" id="KW-1003">Cell membrane</keyword>
<evidence type="ECO:0000256" key="6">
    <source>
        <dbReference type="ARBA" id="ARBA00022679"/>
    </source>
</evidence>
<dbReference type="Pfam" id="PF00672">
    <property type="entry name" value="HAMP"/>
    <property type="match status" value="1"/>
</dbReference>
<dbReference type="PROSITE" id="PS50109">
    <property type="entry name" value="HIS_KIN"/>
    <property type="match status" value="1"/>
</dbReference>